<dbReference type="GO" id="GO:0008270">
    <property type="term" value="F:zinc ion binding"/>
    <property type="evidence" value="ECO:0007669"/>
    <property type="project" value="UniProtKB-KW"/>
</dbReference>
<keyword evidence="5" id="KW-0862">Zinc</keyword>
<dbReference type="AlphaFoldDB" id="A0A0V0QVR7"/>
<evidence type="ECO:0000256" key="2">
    <source>
        <dbReference type="ARBA" id="ARBA00022723"/>
    </source>
</evidence>
<evidence type="ECO:0000313" key="8">
    <source>
        <dbReference type="Proteomes" id="UP000054937"/>
    </source>
</evidence>
<dbReference type="Gene3D" id="3.30.40.10">
    <property type="entry name" value="Zinc/RING finger domain, C3HC4 (zinc finger)"/>
    <property type="match status" value="1"/>
</dbReference>
<dbReference type="InterPro" id="IPR024766">
    <property type="entry name" value="Znf_RING_H2"/>
</dbReference>
<comment type="caution">
    <text evidence="7">The sequence shown here is derived from an EMBL/GenBank/DDBJ whole genome shotgun (WGS) entry which is preliminary data.</text>
</comment>
<evidence type="ECO:0000259" key="6">
    <source>
        <dbReference type="Pfam" id="PF12678"/>
    </source>
</evidence>
<evidence type="ECO:0000256" key="1">
    <source>
        <dbReference type="ARBA" id="ARBA00004906"/>
    </source>
</evidence>
<keyword evidence="3" id="KW-0863">Zinc-finger</keyword>
<accession>A0A0V0QVR7</accession>
<evidence type="ECO:0000256" key="4">
    <source>
        <dbReference type="ARBA" id="ARBA00022786"/>
    </source>
</evidence>
<dbReference type="InterPro" id="IPR053238">
    <property type="entry name" value="RING-H2_zinc_finger"/>
</dbReference>
<evidence type="ECO:0000313" key="7">
    <source>
        <dbReference type="EMBL" id="KRX06294.1"/>
    </source>
</evidence>
<evidence type="ECO:0000256" key="5">
    <source>
        <dbReference type="ARBA" id="ARBA00022833"/>
    </source>
</evidence>
<dbReference type="Pfam" id="PF12678">
    <property type="entry name" value="zf-rbx1"/>
    <property type="match status" value="1"/>
</dbReference>
<keyword evidence="2" id="KW-0479">Metal-binding</keyword>
<organism evidence="7 8">
    <name type="scientific">Pseudocohnilembus persalinus</name>
    <name type="common">Ciliate</name>
    <dbReference type="NCBI Taxonomy" id="266149"/>
    <lineage>
        <taxon>Eukaryota</taxon>
        <taxon>Sar</taxon>
        <taxon>Alveolata</taxon>
        <taxon>Ciliophora</taxon>
        <taxon>Intramacronucleata</taxon>
        <taxon>Oligohymenophorea</taxon>
        <taxon>Scuticociliatia</taxon>
        <taxon>Philasterida</taxon>
        <taxon>Pseudocohnilembidae</taxon>
        <taxon>Pseudocohnilembus</taxon>
    </lineage>
</organism>
<evidence type="ECO:0000256" key="3">
    <source>
        <dbReference type="ARBA" id="ARBA00022771"/>
    </source>
</evidence>
<keyword evidence="8" id="KW-1185">Reference proteome</keyword>
<protein>
    <recommendedName>
        <fullName evidence="6">Zinc finger RING-H2-type domain-containing protein</fullName>
    </recommendedName>
</protein>
<keyword evidence="4" id="KW-0833">Ubl conjugation pathway</keyword>
<sequence length="105" mass="12543">MNRKYKTKLHKDIKKQLSDPTSCPICMGDYKNKDKILLLNCKFQDLIQEDIEIQLQDQNQENQQPLLQNQKKKHGFHKVCILNWIKENPSCPICRAEINLHDYYD</sequence>
<gene>
    <name evidence="7" type="ORF">PPERSA_06265</name>
</gene>
<name>A0A0V0QVR7_PSEPJ</name>
<reference evidence="7 8" key="1">
    <citation type="journal article" date="2015" name="Sci. Rep.">
        <title>Genome of the facultative scuticociliatosis pathogen Pseudocohnilembus persalinus provides insight into its virulence through horizontal gene transfer.</title>
        <authorList>
            <person name="Xiong J."/>
            <person name="Wang G."/>
            <person name="Cheng J."/>
            <person name="Tian M."/>
            <person name="Pan X."/>
            <person name="Warren A."/>
            <person name="Jiang C."/>
            <person name="Yuan D."/>
            <person name="Miao W."/>
        </authorList>
    </citation>
    <scope>NUCLEOTIDE SEQUENCE [LARGE SCALE GENOMIC DNA]</scope>
    <source>
        <strain evidence="7">36N120E</strain>
    </source>
</reference>
<dbReference type="InParanoid" id="A0A0V0QVR7"/>
<dbReference type="PANTHER" id="PTHR14155:SF627">
    <property type="entry name" value="OS06G0192800 PROTEIN"/>
    <property type="match status" value="1"/>
</dbReference>
<dbReference type="SUPFAM" id="SSF57850">
    <property type="entry name" value="RING/U-box"/>
    <property type="match status" value="1"/>
</dbReference>
<dbReference type="InterPro" id="IPR013083">
    <property type="entry name" value="Znf_RING/FYVE/PHD"/>
</dbReference>
<dbReference type="Proteomes" id="UP000054937">
    <property type="component" value="Unassembled WGS sequence"/>
</dbReference>
<dbReference type="OrthoDB" id="285235at2759"/>
<feature type="domain" description="Zinc finger RING-H2-type" evidence="6">
    <location>
        <begin position="56"/>
        <end position="95"/>
    </location>
</feature>
<comment type="pathway">
    <text evidence="1">Protein modification; protein ubiquitination.</text>
</comment>
<dbReference type="PANTHER" id="PTHR14155">
    <property type="entry name" value="RING FINGER DOMAIN-CONTAINING"/>
    <property type="match status" value="1"/>
</dbReference>
<proteinExistence type="predicted"/>
<dbReference type="EMBL" id="LDAU01000097">
    <property type="protein sequence ID" value="KRX06294.1"/>
    <property type="molecule type" value="Genomic_DNA"/>
</dbReference>